<feature type="domain" description="DUF2268" evidence="1">
    <location>
        <begin position="91"/>
        <end position="292"/>
    </location>
</feature>
<reference evidence="2 3" key="1">
    <citation type="submission" date="2018-12" db="EMBL/GenBank/DDBJ databases">
        <title>A novel vanA-carrying plasmid in a clinical isolate of Enterococcus avium.</title>
        <authorList>
            <person name="Bernasconi O.J."/>
            <person name="Luzzaro F."/>
            <person name="Endimiani A."/>
        </authorList>
    </citation>
    <scope>NUCLEOTIDE SEQUENCE [LARGE SCALE GENOMIC DNA]</scope>
    <source>
        <strain evidence="2 3">LC0559/18</strain>
    </source>
</reference>
<sequence length="302" mass="34587">MNNFSVKIIDTLSYYEACLQGQKDENTFRYELMQPFEEMWRYLSVPLMPKTSGGYDVLMASEMMGIWTPRKRRELIETKVKPLKDTNIFGECRQVIEKSAQLFTDIGYQIPIEDFVVNILLGDPENSVLMASEGYSGFGGIPGYILLIVVPNEFNHTRLKSALAHEFNHNIRFTYEPFNHGDVSVEDYLVIEGLAEVFAETLYGIEHRGPWVQDYDQEELDYTIEVMKGGRNARGFDQVSAYMYGDEVAREQGYQPVGLSRNAGYTIGYHLIKNYLKNTGKTIAEATLTPSRILVQESRIFD</sequence>
<proteinExistence type="predicted"/>
<dbReference type="Proteomes" id="UP000288388">
    <property type="component" value="Unassembled WGS sequence"/>
</dbReference>
<dbReference type="EMBL" id="RYZS01000001">
    <property type="protein sequence ID" value="RVU95641.1"/>
    <property type="molecule type" value="Genomic_DNA"/>
</dbReference>
<gene>
    <name evidence="2" type="ORF">EK398_12750</name>
</gene>
<dbReference type="AlphaFoldDB" id="A0A2N8PWE9"/>
<evidence type="ECO:0000313" key="3">
    <source>
        <dbReference type="Proteomes" id="UP000288388"/>
    </source>
</evidence>
<dbReference type="InterPro" id="IPR018728">
    <property type="entry name" value="DUF2268"/>
</dbReference>
<comment type="caution">
    <text evidence="2">The sequence shown here is derived from an EMBL/GenBank/DDBJ whole genome shotgun (WGS) entry which is preliminary data.</text>
</comment>
<organism evidence="2 3">
    <name type="scientific">Enterococcus avium</name>
    <name type="common">Streptococcus avium</name>
    <dbReference type="NCBI Taxonomy" id="33945"/>
    <lineage>
        <taxon>Bacteria</taxon>
        <taxon>Bacillati</taxon>
        <taxon>Bacillota</taxon>
        <taxon>Bacilli</taxon>
        <taxon>Lactobacillales</taxon>
        <taxon>Enterococcaceae</taxon>
        <taxon>Enterococcus</taxon>
    </lineage>
</organism>
<dbReference type="RefSeq" id="WP_102871370.1">
    <property type="nucleotide sequence ID" value="NZ_CAXOGR010000001.1"/>
</dbReference>
<evidence type="ECO:0000313" key="2">
    <source>
        <dbReference type="EMBL" id="RVU95641.1"/>
    </source>
</evidence>
<dbReference type="Pfam" id="PF10026">
    <property type="entry name" value="DUF2268"/>
    <property type="match status" value="1"/>
</dbReference>
<accession>A0A2N8PWE9</accession>
<evidence type="ECO:0000259" key="1">
    <source>
        <dbReference type="Pfam" id="PF10026"/>
    </source>
</evidence>
<protein>
    <recommendedName>
        <fullName evidence="1">DUF2268 domain-containing protein</fullName>
    </recommendedName>
</protein>
<name>A0A2N8PWE9_ENTAV</name>